<keyword evidence="4" id="KW-0949">S-adenosyl-L-methionine</keyword>
<dbReference type="CDD" id="cd11642">
    <property type="entry name" value="SUMT"/>
    <property type="match status" value="1"/>
</dbReference>
<keyword evidence="3 6" id="KW-0808">Transferase</keyword>
<reference evidence="8 9" key="1">
    <citation type="journal article" date="2013" name="Int. J. Syst. Evol. Microbiol.">
        <title>Ilumatobacter nonamiense sp. nov. and Ilumatobacter coccineum sp. nov., isolated from seashore sand.</title>
        <authorList>
            <person name="Matsumoto A."/>
            <person name="Kasai H."/>
            <person name="Matsuo Y."/>
            <person name="Shizuri Y."/>
            <person name="Ichikawa N."/>
            <person name="Fujita N."/>
            <person name="Omura S."/>
            <person name="Takahashi Y."/>
        </authorList>
    </citation>
    <scope>NUCLEOTIDE SEQUENCE [LARGE SCALE GENOMIC DNA]</scope>
    <source>
        <strain evidence="9">NBRC 103263 / KCTC 29153 / YM16-304</strain>
    </source>
</reference>
<dbReference type="GO" id="GO:0019354">
    <property type="term" value="P:siroheme biosynthetic process"/>
    <property type="evidence" value="ECO:0007669"/>
    <property type="project" value="InterPro"/>
</dbReference>
<dbReference type="PANTHER" id="PTHR45790:SF3">
    <property type="entry name" value="S-ADENOSYL-L-METHIONINE-DEPENDENT UROPORPHYRINOGEN III METHYLTRANSFERASE, CHLOROPLASTIC"/>
    <property type="match status" value="1"/>
</dbReference>
<dbReference type="KEGG" id="aym:YM304_35090"/>
<evidence type="ECO:0000313" key="9">
    <source>
        <dbReference type="Proteomes" id="UP000011863"/>
    </source>
</evidence>
<dbReference type="Gene3D" id="3.30.950.10">
    <property type="entry name" value="Methyltransferase, Cobalt-precorrin-4 Transmethylase, Domain 2"/>
    <property type="match status" value="1"/>
</dbReference>
<evidence type="ECO:0000256" key="5">
    <source>
        <dbReference type="ARBA" id="ARBA00023244"/>
    </source>
</evidence>
<keyword evidence="2 6" id="KW-0489">Methyltransferase</keyword>
<comment type="similarity">
    <text evidence="6">Belongs to the precorrin methyltransferase family.</text>
</comment>
<evidence type="ECO:0000256" key="2">
    <source>
        <dbReference type="ARBA" id="ARBA00022603"/>
    </source>
</evidence>
<dbReference type="NCBIfam" id="NF004790">
    <property type="entry name" value="PRK06136.1"/>
    <property type="match status" value="1"/>
</dbReference>
<dbReference type="InterPro" id="IPR003043">
    <property type="entry name" value="Uropor_MeTrfase_CS"/>
</dbReference>
<dbReference type="InterPro" id="IPR035996">
    <property type="entry name" value="4pyrrol_Methylase_sf"/>
</dbReference>
<dbReference type="InterPro" id="IPR006366">
    <property type="entry name" value="CobA/CysG_C"/>
</dbReference>
<dbReference type="EMBL" id="AP012057">
    <property type="protein sequence ID" value="BAN03823.1"/>
    <property type="molecule type" value="Genomic_DNA"/>
</dbReference>
<dbReference type="OrthoDB" id="9815856at2"/>
<dbReference type="PANTHER" id="PTHR45790">
    <property type="entry name" value="SIROHEME SYNTHASE-RELATED"/>
    <property type="match status" value="1"/>
</dbReference>
<dbReference type="FunFam" id="3.40.1010.10:FF:000001">
    <property type="entry name" value="Siroheme synthase"/>
    <property type="match status" value="1"/>
</dbReference>
<accession>A0A6C7EBY1</accession>
<dbReference type="AlphaFoldDB" id="A0A6C7EBY1"/>
<evidence type="ECO:0000256" key="3">
    <source>
        <dbReference type="ARBA" id="ARBA00022679"/>
    </source>
</evidence>
<dbReference type="InterPro" id="IPR000878">
    <property type="entry name" value="4pyrrol_Mease"/>
</dbReference>
<dbReference type="InterPro" id="IPR050161">
    <property type="entry name" value="Siro_Cobalamin_biosynth"/>
</dbReference>
<evidence type="ECO:0000313" key="8">
    <source>
        <dbReference type="EMBL" id="BAN03823.1"/>
    </source>
</evidence>
<dbReference type="NCBIfam" id="TIGR01469">
    <property type="entry name" value="cobA_cysG_Cterm"/>
    <property type="match status" value="1"/>
</dbReference>
<evidence type="ECO:0000256" key="4">
    <source>
        <dbReference type="ARBA" id="ARBA00022691"/>
    </source>
</evidence>
<dbReference type="GO" id="GO:0032259">
    <property type="term" value="P:methylation"/>
    <property type="evidence" value="ECO:0007669"/>
    <property type="project" value="UniProtKB-KW"/>
</dbReference>
<name>A0A6C7EBY1_ILUCY</name>
<dbReference type="Pfam" id="PF00590">
    <property type="entry name" value="TP_methylase"/>
    <property type="match status" value="1"/>
</dbReference>
<keyword evidence="9" id="KW-1185">Reference proteome</keyword>
<dbReference type="PROSITE" id="PS00840">
    <property type="entry name" value="SUMT_2"/>
    <property type="match status" value="1"/>
</dbReference>
<dbReference type="SUPFAM" id="SSF53790">
    <property type="entry name" value="Tetrapyrrole methylase"/>
    <property type="match status" value="1"/>
</dbReference>
<evidence type="ECO:0000256" key="1">
    <source>
        <dbReference type="ARBA" id="ARBA00012162"/>
    </source>
</evidence>
<dbReference type="GO" id="GO:0004851">
    <property type="term" value="F:uroporphyrin-III C-methyltransferase activity"/>
    <property type="evidence" value="ECO:0007669"/>
    <property type="project" value="UniProtKB-EC"/>
</dbReference>
<organism evidence="8 9">
    <name type="scientific">Ilumatobacter coccineus (strain NBRC 103263 / KCTC 29153 / YM16-304)</name>
    <dbReference type="NCBI Taxonomy" id="1313172"/>
    <lineage>
        <taxon>Bacteria</taxon>
        <taxon>Bacillati</taxon>
        <taxon>Actinomycetota</taxon>
        <taxon>Acidimicrobiia</taxon>
        <taxon>Acidimicrobiales</taxon>
        <taxon>Ilumatobacteraceae</taxon>
        <taxon>Ilumatobacter</taxon>
    </lineage>
</organism>
<dbReference type="InterPro" id="IPR014777">
    <property type="entry name" value="4pyrrole_Mease_sub1"/>
</dbReference>
<dbReference type="RefSeq" id="WP_015443070.1">
    <property type="nucleotide sequence ID" value="NC_020520.1"/>
</dbReference>
<feature type="domain" description="Tetrapyrrole methylase" evidence="7">
    <location>
        <begin position="3"/>
        <end position="214"/>
    </location>
</feature>
<protein>
    <recommendedName>
        <fullName evidence="1">uroporphyrinogen-III C-methyltransferase</fullName>
        <ecNumber evidence="1">2.1.1.107</ecNumber>
    </recommendedName>
</protein>
<proteinExistence type="inferred from homology"/>
<dbReference type="Proteomes" id="UP000011863">
    <property type="component" value="Chromosome"/>
</dbReference>
<evidence type="ECO:0000256" key="6">
    <source>
        <dbReference type="RuleBase" id="RU003960"/>
    </source>
</evidence>
<sequence>MTVSLVGAGPGDPDLLTMKAARLLAQADVVVHDALVGDGVMDLVPERAERIDVGKRAGRPVPQEMISALLVELGRQGKRVVRLKGGDPFVFGRGGEEAIALQEAGVSFEIVPGITSCVAAPAAAGVPVTHRGVSAAFTVVTGHRRPGEPDVDWRALARFNRTGGTIVVLMGVAHRGAIADELIAGGLDPDTPVAAVRSATTGDQVVARCDLAELGSTHVESPATIVIGAVAAFDLLRVEHDAAPRFDPAQLAL</sequence>
<keyword evidence="5" id="KW-0627">Porphyrin biosynthesis</keyword>
<gene>
    <name evidence="8" type="ORF">YM304_35090</name>
</gene>
<dbReference type="PROSITE" id="PS00839">
    <property type="entry name" value="SUMT_1"/>
    <property type="match status" value="1"/>
</dbReference>
<dbReference type="EC" id="2.1.1.107" evidence="1"/>
<evidence type="ECO:0000259" key="7">
    <source>
        <dbReference type="Pfam" id="PF00590"/>
    </source>
</evidence>
<dbReference type="Gene3D" id="3.40.1010.10">
    <property type="entry name" value="Cobalt-precorrin-4 Transmethylase, Domain 1"/>
    <property type="match status" value="1"/>
</dbReference>
<dbReference type="InterPro" id="IPR014776">
    <property type="entry name" value="4pyrrole_Mease_sub2"/>
</dbReference>